<dbReference type="AlphaFoldDB" id="A0A851PDY4"/>
<sequence length="96" mass="11343">GYAGFLPRFTWVSGVNYLRGVKEAMAEFDRIQFQQRNPVHTFGKRFPQTYWPNNRIYSSAGLIPAYTGFVPHLRDTYALTYNSSTRKAYQKEQRRR</sequence>
<dbReference type="GO" id="GO:0005930">
    <property type="term" value="C:axoneme"/>
    <property type="evidence" value="ECO:0007669"/>
    <property type="project" value="UniProtKB-SubCell"/>
</dbReference>
<dbReference type="InterPro" id="IPR052683">
    <property type="entry name" value="CIMIP2A"/>
</dbReference>
<evidence type="ECO:0000256" key="4">
    <source>
        <dbReference type="ARBA" id="ARBA00023273"/>
    </source>
</evidence>
<dbReference type="InterPro" id="IPR018902">
    <property type="entry name" value="CMI2A-C-like_dom"/>
</dbReference>
<evidence type="ECO:0000259" key="6">
    <source>
        <dbReference type="Pfam" id="PF10629"/>
    </source>
</evidence>
<organism evidence="7 8">
    <name type="scientific">Penelope pileata</name>
    <dbReference type="NCBI Taxonomy" id="1118817"/>
    <lineage>
        <taxon>Eukaryota</taxon>
        <taxon>Metazoa</taxon>
        <taxon>Chordata</taxon>
        <taxon>Craniata</taxon>
        <taxon>Vertebrata</taxon>
        <taxon>Euteleostomi</taxon>
        <taxon>Archelosauria</taxon>
        <taxon>Archosauria</taxon>
        <taxon>Dinosauria</taxon>
        <taxon>Saurischia</taxon>
        <taxon>Theropoda</taxon>
        <taxon>Coelurosauria</taxon>
        <taxon>Aves</taxon>
        <taxon>Neognathae</taxon>
        <taxon>Galloanserae</taxon>
        <taxon>Galliformes</taxon>
        <taxon>Cracidae</taxon>
        <taxon>Penelope</taxon>
    </lineage>
</organism>
<dbReference type="GO" id="GO:0005634">
    <property type="term" value="C:nucleus"/>
    <property type="evidence" value="ECO:0007669"/>
    <property type="project" value="TreeGrafter"/>
</dbReference>
<keyword evidence="4" id="KW-0966">Cell projection</keyword>
<keyword evidence="2" id="KW-0963">Cytoplasm</keyword>
<name>A0A851PDY4_9GALL</name>
<dbReference type="Pfam" id="PF10629">
    <property type="entry name" value="CMI2B-like"/>
    <property type="match status" value="1"/>
</dbReference>
<evidence type="ECO:0000313" key="7">
    <source>
        <dbReference type="EMBL" id="NXC49625.1"/>
    </source>
</evidence>
<dbReference type="EMBL" id="WBMW01005580">
    <property type="protein sequence ID" value="NXC49625.1"/>
    <property type="molecule type" value="Genomic_DNA"/>
</dbReference>
<dbReference type="GO" id="GO:0015630">
    <property type="term" value="C:microtubule cytoskeleton"/>
    <property type="evidence" value="ECO:0007669"/>
    <property type="project" value="UniProtKB-ARBA"/>
</dbReference>
<dbReference type="OrthoDB" id="2019884at2759"/>
<keyword evidence="8" id="KW-1185">Reference proteome</keyword>
<feature type="domain" description="Ciliary microtubule inner protein 2A-C-like" evidence="6">
    <location>
        <begin position="61"/>
        <end position="91"/>
    </location>
</feature>
<keyword evidence="3" id="KW-0206">Cytoskeleton</keyword>
<dbReference type="Proteomes" id="UP000613066">
    <property type="component" value="Unassembled WGS sequence"/>
</dbReference>
<evidence type="ECO:0000256" key="5">
    <source>
        <dbReference type="ARBA" id="ARBA00035661"/>
    </source>
</evidence>
<accession>A0A851PDY4</accession>
<protein>
    <submittedName>
        <fullName evidence="7">F166A protein</fullName>
    </submittedName>
</protein>
<evidence type="ECO:0000256" key="3">
    <source>
        <dbReference type="ARBA" id="ARBA00023212"/>
    </source>
</evidence>
<comment type="similarity">
    <text evidence="5">Belongs to the CIMIP2 family.</text>
</comment>
<evidence type="ECO:0000256" key="2">
    <source>
        <dbReference type="ARBA" id="ARBA00022490"/>
    </source>
</evidence>
<dbReference type="PANTHER" id="PTHR47299:SF1">
    <property type="entry name" value="PROTEIN FAM166A"/>
    <property type="match status" value="1"/>
</dbReference>
<dbReference type="PANTHER" id="PTHR47299">
    <property type="entry name" value="PROTEIN FAM166A"/>
    <property type="match status" value="1"/>
</dbReference>
<evidence type="ECO:0000256" key="1">
    <source>
        <dbReference type="ARBA" id="ARBA00004430"/>
    </source>
</evidence>
<feature type="non-terminal residue" evidence="7">
    <location>
        <position position="96"/>
    </location>
</feature>
<evidence type="ECO:0000313" key="8">
    <source>
        <dbReference type="Proteomes" id="UP000613066"/>
    </source>
</evidence>
<reference evidence="7" key="1">
    <citation type="submission" date="2019-09" db="EMBL/GenBank/DDBJ databases">
        <title>Bird 10,000 Genomes (B10K) Project - Family phase.</title>
        <authorList>
            <person name="Zhang G."/>
        </authorList>
    </citation>
    <scope>NUCLEOTIDE SEQUENCE</scope>
    <source>
        <strain evidence="7">B10K-DU-001-08</strain>
        <tissue evidence="7">Muscle</tissue>
    </source>
</reference>
<gene>
    <name evidence="7" type="primary">Fam166a</name>
    <name evidence="7" type="ORF">PENPIL_R00569</name>
</gene>
<proteinExistence type="inferred from homology"/>
<comment type="subcellular location">
    <subcellularLocation>
        <location evidence="1">Cytoplasm</location>
        <location evidence="1">Cytoskeleton</location>
        <location evidence="1">Cilium axoneme</location>
    </subcellularLocation>
</comment>
<comment type="caution">
    <text evidence="7">The sequence shown here is derived from an EMBL/GenBank/DDBJ whole genome shotgun (WGS) entry which is preliminary data.</text>
</comment>
<feature type="non-terminal residue" evidence="7">
    <location>
        <position position="1"/>
    </location>
</feature>